<dbReference type="KEGG" id="xfa:XF_0548"/>
<reference evidence="2 3" key="1">
    <citation type="journal article" date="2000" name="Nature">
        <title>The genome sequence of the plant pathogen Xylella fastidiosa.</title>
        <authorList>
            <person name="Simpson A.J."/>
            <person name="Reinach F.C."/>
            <person name="Arruda P."/>
            <person name="Abreu F.A."/>
            <person name="Acencio M."/>
            <person name="Alvarenga R."/>
            <person name="Alves L.M."/>
            <person name="Araya J.E."/>
            <person name="Baia G.S."/>
            <person name="Baptista C.S."/>
            <person name="Barros M.H."/>
            <person name="Bonaccorsi E.D."/>
            <person name="Bordin S."/>
            <person name="Bove J.M."/>
            <person name="Briones M.R."/>
            <person name="Bueno M.R."/>
            <person name="Camargo A.A."/>
            <person name="Camargo L.E."/>
            <person name="Carraro D.M."/>
            <person name="Carrer H."/>
            <person name="Colauto N.B."/>
            <person name="Colombo C."/>
            <person name="Costa F.F."/>
            <person name="Costa M.C."/>
            <person name="Costa-Neto C.M."/>
            <person name="Coutinho L.L."/>
            <person name="Cristofani M."/>
            <person name="Dias-Neto E."/>
            <person name="Docena C."/>
            <person name="El-Dorry H."/>
            <person name="Facincani A.P."/>
            <person name="Ferreira A.J."/>
            <person name="Ferreira V.C."/>
            <person name="Ferro J.A."/>
            <person name="Fraga J.S."/>
            <person name="Franca S.C."/>
            <person name="Franco M.C."/>
            <person name="Frohme M."/>
            <person name="Furlan L.R."/>
            <person name="Garnier M."/>
            <person name="Goldman G.H."/>
            <person name="Goldman M.H."/>
            <person name="Gomes S.L."/>
            <person name="Gruber A."/>
            <person name="Ho P.L."/>
            <person name="Hoheisel J.D."/>
            <person name="Junqueira M.L."/>
            <person name="Kemper E.L."/>
            <person name="Kitajima J.P."/>
            <person name="Krieger J.E."/>
            <person name="Kuramae E.E."/>
            <person name="Laigret F."/>
            <person name="Lambais M.R."/>
            <person name="Leite L.C."/>
            <person name="Lemos E.G."/>
            <person name="Lemos M.V."/>
            <person name="Lopes S.A."/>
            <person name="Lopes C.R."/>
            <person name="Machado J.A."/>
            <person name="Machado M.A."/>
            <person name="Madeira A.M."/>
            <person name="Madeira H.M."/>
            <person name="Marino C.L."/>
            <person name="Marques M.V."/>
            <person name="Martins E.A."/>
            <person name="Martins E.M."/>
            <person name="Matsukuma A.Y."/>
            <person name="Menck C.F."/>
            <person name="Miracca E.C."/>
            <person name="Miyaki C.Y."/>
            <person name="Monteriro-Vitorello C.B."/>
            <person name="Moon D.H."/>
            <person name="Nagai M.A."/>
            <person name="Nascimento A.L."/>
            <person name="Netto L.E."/>
            <person name="Nhani A.Jr."/>
            <person name="Nobrega F.G."/>
            <person name="Nunes L.R."/>
            <person name="Oliveira M.A."/>
            <person name="de Oliveira M.C."/>
            <person name="de Oliveira R.C."/>
            <person name="Palmieri D.A."/>
            <person name="Paris A."/>
            <person name="Peixoto B.R."/>
            <person name="Pereira G.A."/>
            <person name="Pereira H.A.Jr."/>
            <person name="Pesquero J.B."/>
            <person name="Quaggio R.B."/>
            <person name="Roberto P.G."/>
            <person name="Rodrigues V."/>
            <person name="de M Rosa A.J."/>
            <person name="de Rosa V.E.Jr."/>
            <person name="de Sa R.G."/>
            <person name="Santelli R.V."/>
            <person name="Sawasaki H.E."/>
            <person name="da Silva A.C."/>
            <person name="da Silva A.M."/>
            <person name="da Silva F.R."/>
            <person name="da Silva W.A.Jr."/>
            <person name="da Silveira J.F."/>
            <person name="Silvestri M.L."/>
            <person name="Siqueira W.J."/>
            <person name="de Souza A.A."/>
            <person name="de Souza A.P."/>
            <person name="Terenzi M.F."/>
            <person name="Truffi D."/>
            <person name="Tsai S.M."/>
            <person name="Tsuhako M.H."/>
            <person name="Vallada H."/>
            <person name="Van Sluys M.A."/>
            <person name="Verjovski-Almeida S."/>
            <person name="Vettore A.L."/>
            <person name="Zago M.A."/>
            <person name="Zatz M."/>
            <person name="Meidanis J."/>
            <person name="Setubal J.C."/>
        </authorList>
    </citation>
    <scope>NUCLEOTIDE SEQUENCE [LARGE SCALE GENOMIC DNA]</scope>
    <source>
        <strain evidence="2 3">9a5c</strain>
    </source>
</reference>
<name>Q9PFV9_XYLFA</name>
<evidence type="ECO:0000313" key="2">
    <source>
        <dbReference type="EMBL" id="AAF83358.1"/>
    </source>
</evidence>
<sequence>MILPSNGISTPLQKQRLTPSHYSHNLNNLNNLNNNTLRTWRTHDATKHTKPLT</sequence>
<protein>
    <submittedName>
        <fullName evidence="2">Uncharacterized protein</fullName>
    </submittedName>
</protein>
<dbReference type="STRING" id="160492.XF_0548"/>
<feature type="region of interest" description="Disordered" evidence="1">
    <location>
        <begin position="28"/>
        <end position="53"/>
    </location>
</feature>
<evidence type="ECO:0000256" key="1">
    <source>
        <dbReference type="SAM" id="MobiDB-lite"/>
    </source>
</evidence>
<gene>
    <name evidence="2" type="ordered locus">XF_0548</name>
</gene>
<dbReference type="EMBL" id="AE003849">
    <property type="protein sequence ID" value="AAF83358.1"/>
    <property type="molecule type" value="Genomic_DNA"/>
</dbReference>
<evidence type="ECO:0000313" key="3">
    <source>
        <dbReference type="Proteomes" id="UP000000812"/>
    </source>
</evidence>
<dbReference type="HOGENOM" id="CLU_3067782_0_0_6"/>
<proteinExistence type="predicted"/>
<dbReference type="Proteomes" id="UP000000812">
    <property type="component" value="Chromosome"/>
</dbReference>
<organism evidence="2 3">
    <name type="scientific">Xylella fastidiosa (strain 9a5c)</name>
    <dbReference type="NCBI Taxonomy" id="160492"/>
    <lineage>
        <taxon>Bacteria</taxon>
        <taxon>Pseudomonadati</taxon>
        <taxon>Pseudomonadota</taxon>
        <taxon>Gammaproteobacteria</taxon>
        <taxon>Lysobacterales</taxon>
        <taxon>Lysobacteraceae</taxon>
        <taxon>Xylella</taxon>
    </lineage>
</organism>
<dbReference type="PIR" id="B82792">
    <property type="entry name" value="B82792"/>
</dbReference>
<accession>Q9PFV9</accession>
<dbReference type="AlphaFoldDB" id="Q9PFV9"/>